<keyword evidence="5" id="KW-0418">Kinase</keyword>
<dbReference type="InterPro" id="IPR005467">
    <property type="entry name" value="His_kinase_dom"/>
</dbReference>
<evidence type="ECO:0000313" key="10">
    <source>
        <dbReference type="Proteomes" id="UP001319827"/>
    </source>
</evidence>
<dbReference type="Pfam" id="PF13185">
    <property type="entry name" value="GAF_2"/>
    <property type="match status" value="1"/>
</dbReference>
<dbReference type="PANTHER" id="PTHR43047:SF72">
    <property type="entry name" value="OSMOSENSING HISTIDINE PROTEIN KINASE SLN1"/>
    <property type="match status" value="1"/>
</dbReference>
<evidence type="ECO:0000259" key="7">
    <source>
        <dbReference type="PROSITE" id="PS50109"/>
    </source>
</evidence>
<dbReference type="SUPFAM" id="SSF55874">
    <property type="entry name" value="ATPase domain of HSP90 chaperone/DNA topoisomerase II/histidine kinase"/>
    <property type="match status" value="1"/>
</dbReference>
<evidence type="ECO:0000256" key="4">
    <source>
        <dbReference type="ARBA" id="ARBA00022679"/>
    </source>
</evidence>
<dbReference type="InterPro" id="IPR036097">
    <property type="entry name" value="HisK_dim/P_sf"/>
</dbReference>
<keyword evidence="10" id="KW-1185">Reference proteome</keyword>
<evidence type="ECO:0000259" key="8">
    <source>
        <dbReference type="PROSITE" id="PS50110"/>
    </source>
</evidence>
<dbReference type="Gene3D" id="3.30.565.10">
    <property type="entry name" value="Histidine kinase-like ATPase, C-terminal domain"/>
    <property type="match status" value="1"/>
</dbReference>
<proteinExistence type="predicted"/>
<keyword evidence="3 6" id="KW-0597">Phosphoprotein</keyword>
<dbReference type="Gene3D" id="3.40.50.2300">
    <property type="match status" value="1"/>
</dbReference>
<dbReference type="SUPFAM" id="SSF55781">
    <property type="entry name" value="GAF domain-like"/>
    <property type="match status" value="1"/>
</dbReference>
<dbReference type="SUPFAM" id="SSF52172">
    <property type="entry name" value="CheY-like"/>
    <property type="match status" value="1"/>
</dbReference>
<dbReference type="PRINTS" id="PR00344">
    <property type="entry name" value="BCTRLSENSOR"/>
</dbReference>
<dbReference type="CDD" id="cd17536">
    <property type="entry name" value="REC_YesN-like"/>
    <property type="match status" value="1"/>
</dbReference>
<evidence type="ECO:0000256" key="2">
    <source>
        <dbReference type="ARBA" id="ARBA00012438"/>
    </source>
</evidence>
<dbReference type="Pfam" id="PF02518">
    <property type="entry name" value="HATPase_c"/>
    <property type="match status" value="1"/>
</dbReference>
<dbReference type="InterPro" id="IPR003661">
    <property type="entry name" value="HisK_dim/P_dom"/>
</dbReference>
<name>A0ABN6DWH0_9BACT</name>
<dbReference type="SMART" id="SM00388">
    <property type="entry name" value="HisKA"/>
    <property type="match status" value="1"/>
</dbReference>
<dbReference type="SMART" id="SM00065">
    <property type="entry name" value="GAF"/>
    <property type="match status" value="1"/>
</dbReference>
<dbReference type="Gene3D" id="1.10.287.130">
    <property type="match status" value="1"/>
</dbReference>
<protein>
    <recommendedName>
        <fullName evidence="2">histidine kinase</fullName>
        <ecNumber evidence="2">2.7.13.3</ecNumber>
    </recommendedName>
</protein>
<dbReference type="PROSITE" id="PS50109">
    <property type="entry name" value="HIS_KIN"/>
    <property type="match status" value="1"/>
</dbReference>
<dbReference type="InterPro" id="IPR003018">
    <property type="entry name" value="GAF"/>
</dbReference>
<feature type="domain" description="Histidine kinase" evidence="7">
    <location>
        <begin position="338"/>
        <end position="561"/>
    </location>
</feature>
<dbReference type="InterPro" id="IPR011006">
    <property type="entry name" value="CheY-like_superfamily"/>
</dbReference>
<dbReference type="SUPFAM" id="SSF47384">
    <property type="entry name" value="Homodimeric domain of signal transducing histidine kinase"/>
    <property type="match status" value="1"/>
</dbReference>
<dbReference type="Pfam" id="PF00512">
    <property type="entry name" value="HisKA"/>
    <property type="match status" value="1"/>
</dbReference>
<dbReference type="SMART" id="SM00448">
    <property type="entry name" value="REC"/>
    <property type="match status" value="1"/>
</dbReference>
<dbReference type="Proteomes" id="UP001319827">
    <property type="component" value="Chromosome"/>
</dbReference>
<evidence type="ECO:0000256" key="5">
    <source>
        <dbReference type="ARBA" id="ARBA00022777"/>
    </source>
</evidence>
<dbReference type="InterPro" id="IPR001789">
    <property type="entry name" value="Sig_transdc_resp-reg_receiver"/>
</dbReference>
<dbReference type="EMBL" id="AP024355">
    <property type="protein sequence ID" value="BCR04390.1"/>
    <property type="molecule type" value="Genomic_DNA"/>
</dbReference>
<sequence>MMTPAVEKGRLPAVLVVDDAPFFRRLVVELLEGRGYPVVEAGDGEQALGVLARRDIAVVLTDIEMPGLSGPALLRRIKRLHPLVQVMIVSSHHDFEAARQVLRDGALDYLTKPIQEPDLFEALERGVKAYREARNAAVLRHEAQRRFSDLILLREIGETASSRDNLQFVFEKVLDSITAVLEVEIASVMLVDEDGLLRIGGARGLPAKVIETARVAPGEGISGHVLASGTAVLIDNLENDRRFAPCAGSERYRSGSLLSVPLRCRDKILGVINVNNKHSGRAFSAADRDLLGTVAHQTALAIENFKLVSSLRLQTRQLEEANQRLVSFNQTRSRLVCNLSHELNTPLTTILGFSDLILNFAEQIEAGDLRDYLGKIHRESRHMERLIAGMLRLFTFDSGQEEWRPAPVSLGEVIQGVLSEEQTRIAALQLQLQLQLAPEMEPLYADPGKVRLLVGSLVDNAIKFNRAGGVLSIQAQPRLVEGQNRVYLRVHNDGRSIPPEAEQDIFEQYTQLGDIDTDKPQGVGIGLAICKAIVSRMNGQIYLEPPAGEGTTMAVMLPAGDNYGVSRHGD</sequence>
<organism evidence="9 10">
    <name type="scientific">Desulfuromonas versatilis</name>
    <dbReference type="NCBI Taxonomy" id="2802975"/>
    <lineage>
        <taxon>Bacteria</taxon>
        <taxon>Pseudomonadati</taxon>
        <taxon>Thermodesulfobacteriota</taxon>
        <taxon>Desulfuromonadia</taxon>
        <taxon>Desulfuromonadales</taxon>
        <taxon>Desulfuromonadaceae</taxon>
        <taxon>Desulfuromonas</taxon>
    </lineage>
</organism>
<feature type="domain" description="Response regulatory" evidence="8">
    <location>
        <begin position="13"/>
        <end position="127"/>
    </location>
</feature>
<evidence type="ECO:0000313" key="9">
    <source>
        <dbReference type="EMBL" id="BCR04390.1"/>
    </source>
</evidence>
<evidence type="ECO:0000256" key="6">
    <source>
        <dbReference type="PROSITE-ProRule" id="PRU00169"/>
    </source>
</evidence>
<keyword evidence="4" id="KW-0808">Transferase</keyword>
<dbReference type="Pfam" id="PF00072">
    <property type="entry name" value="Response_reg"/>
    <property type="match status" value="1"/>
</dbReference>
<dbReference type="InterPro" id="IPR036890">
    <property type="entry name" value="HATPase_C_sf"/>
</dbReference>
<dbReference type="EC" id="2.7.13.3" evidence="2"/>
<dbReference type="CDD" id="cd00082">
    <property type="entry name" value="HisKA"/>
    <property type="match status" value="1"/>
</dbReference>
<evidence type="ECO:0000256" key="1">
    <source>
        <dbReference type="ARBA" id="ARBA00000085"/>
    </source>
</evidence>
<evidence type="ECO:0000256" key="3">
    <source>
        <dbReference type="ARBA" id="ARBA00022553"/>
    </source>
</evidence>
<dbReference type="RefSeq" id="WP_221251841.1">
    <property type="nucleotide sequence ID" value="NZ_AP024355.1"/>
</dbReference>
<feature type="modified residue" description="4-aspartylphosphate" evidence="6">
    <location>
        <position position="62"/>
    </location>
</feature>
<dbReference type="Gene3D" id="3.30.450.40">
    <property type="match status" value="1"/>
</dbReference>
<gene>
    <name evidence="9" type="ORF">DESUT3_14590</name>
</gene>
<dbReference type="InterPro" id="IPR029016">
    <property type="entry name" value="GAF-like_dom_sf"/>
</dbReference>
<reference evidence="9 10" key="1">
    <citation type="journal article" date="2016" name="C (Basel)">
        <title>Selective Growth of and Electricity Production by Marine Exoelectrogenic Bacteria in Self-Aggregated Hydrogel of Microbially Reduced Graphene Oxide.</title>
        <authorList>
            <person name="Yoshida N."/>
            <person name="Goto Y."/>
            <person name="Miyata Y."/>
        </authorList>
    </citation>
    <scope>NUCLEOTIDE SEQUENCE [LARGE SCALE GENOMIC DNA]</scope>
    <source>
        <strain evidence="9 10">NIT-T3</strain>
    </source>
</reference>
<dbReference type="PANTHER" id="PTHR43047">
    <property type="entry name" value="TWO-COMPONENT HISTIDINE PROTEIN KINASE"/>
    <property type="match status" value="1"/>
</dbReference>
<dbReference type="SMART" id="SM00387">
    <property type="entry name" value="HATPase_c"/>
    <property type="match status" value="1"/>
</dbReference>
<accession>A0ABN6DWH0</accession>
<reference evidence="9 10" key="2">
    <citation type="journal article" date="2021" name="Int. J. Syst. Evol. Microbiol.">
        <title>Isolation and Polyphasic Characterization of Desulfuromonas versatilis sp. Nov., an Electrogenic Bacteria Capable of Versatile Metabolism Isolated from a Graphene Oxide-Reducing Enrichment Culture.</title>
        <authorList>
            <person name="Xie L."/>
            <person name="Yoshida N."/>
            <person name="Ishii S."/>
            <person name="Meng L."/>
        </authorList>
    </citation>
    <scope>NUCLEOTIDE SEQUENCE [LARGE SCALE GENOMIC DNA]</scope>
    <source>
        <strain evidence="9 10">NIT-T3</strain>
    </source>
</reference>
<dbReference type="PROSITE" id="PS50110">
    <property type="entry name" value="RESPONSE_REGULATORY"/>
    <property type="match status" value="1"/>
</dbReference>
<dbReference type="InterPro" id="IPR003594">
    <property type="entry name" value="HATPase_dom"/>
</dbReference>
<comment type="catalytic activity">
    <reaction evidence="1">
        <text>ATP + protein L-histidine = ADP + protein N-phospho-L-histidine.</text>
        <dbReference type="EC" id="2.7.13.3"/>
    </reaction>
</comment>
<dbReference type="InterPro" id="IPR004358">
    <property type="entry name" value="Sig_transdc_His_kin-like_C"/>
</dbReference>